<sequence length="177" mass="19865">MNSKLLQKFPSTVAFRLYEVLRMHDSFTGNMSDALDIYRFGAGINSCDLLAVRSCSEFESEWLHVLEEIHHKPVFPVGQLSPLTIDNSDDEKNNACIACALKAARACCSVGSVSAKPCGWGLWGVNLIALIRWTQADTDHVCTSRDLPGGGVLKDRSHHLQDVWFFFPFHVLLFLYF</sequence>
<organism evidence="1 2">
    <name type="scientific">Anisodus tanguticus</name>
    <dbReference type="NCBI Taxonomy" id="243964"/>
    <lineage>
        <taxon>Eukaryota</taxon>
        <taxon>Viridiplantae</taxon>
        <taxon>Streptophyta</taxon>
        <taxon>Embryophyta</taxon>
        <taxon>Tracheophyta</taxon>
        <taxon>Spermatophyta</taxon>
        <taxon>Magnoliopsida</taxon>
        <taxon>eudicotyledons</taxon>
        <taxon>Gunneridae</taxon>
        <taxon>Pentapetalae</taxon>
        <taxon>asterids</taxon>
        <taxon>lamiids</taxon>
        <taxon>Solanales</taxon>
        <taxon>Solanaceae</taxon>
        <taxon>Solanoideae</taxon>
        <taxon>Hyoscyameae</taxon>
        <taxon>Anisodus</taxon>
    </lineage>
</organism>
<dbReference type="SUPFAM" id="SSF53756">
    <property type="entry name" value="UDP-Glycosyltransferase/glycogen phosphorylase"/>
    <property type="match status" value="1"/>
</dbReference>
<proteinExistence type="predicted"/>
<dbReference type="Gene3D" id="3.40.50.2000">
    <property type="entry name" value="Glycogen Phosphorylase B"/>
    <property type="match status" value="1"/>
</dbReference>
<dbReference type="Proteomes" id="UP001291623">
    <property type="component" value="Unassembled WGS sequence"/>
</dbReference>
<evidence type="ECO:0000313" key="1">
    <source>
        <dbReference type="EMBL" id="KAK4356317.1"/>
    </source>
</evidence>
<accession>A0AAE1V5N2</accession>
<comment type="caution">
    <text evidence="1">The sequence shown here is derived from an EMBL/GenBank/DDBJ whole genome shotgun (WGS) entry which is preliminary data.</text>
</comment>
<dbReference type="AlphaFoldDB" id="A0AAE1V5N2"/>
<reference evidence="1" key="1">
    <citation type="submission" date="2023-12" db="EMBL/GenBank/DDBJ databases">
        <title>Genome assembly of Anisodus tanguticus.</title>
        <authorList>
            <person name="Wang Y.-J."/>
        </authorList>
    </citation>
    <scope>NUCLEOTIDE SEQUENCE</scope>
    <source>
        <strain evidence="1">KB-2021</strain>
        <tissue evidence="1">Leaf</tissue>
    </source>
</reference>
<evidence type="ECO:0000313" key="2">
    <source>
        <dbReference type="Proteomes" id="UP001291623"/>
    </source>
</evidence>
<gene>
    <name evidence="1" type="ORF">RND71_025288</name>
</gene>
<name>A0AAE1V5N2_9SOLA</name>
<keyword evidence="2" id="KW-1185">Reference proteome</keyword>
<dbReference type="EMBL" id="JAVYJV010000013">
    <property type="protein sequence ID" value="KAK4356317.1"/>
    <property type="molecule type" value="Genomic_DNA"/>
</dbReference>
<protein>
    <submittedName>
        <fullName evidence="1">Uncharacterized protein</fullName>
    </submittedName>
</protein>